<evidence type="ECO:0000313" key="2">
    <source>
        <dbReference type="Proteomes" id="UP000504604"/>
    </source>
</evidence>
<evidence type="ECO:0000313" key="3">
    <source>
        <dbReference type="RefSeq" id="XP_011090600.1"/>
    </source>
</evidence>
<accession>A0A6I9U215</accession>
<dbReference type="AlphaFoldDB" id="A0A6I9U215"/>
<keyword evidence="2" id="KW-1185">Reference proteome</keyword>
<sequence length="148" mass="16648">MQSINEQRKISYRSSTIGHLLPPINHRRSERCYKQREDNSWSGPRAAKVVTFQKMLEDRQPQPTIVDLDAPAESEAWVAMMEQQMRQATVGSKKNGRVFDLDFETHASSRTFTPPPPPPPPPPSPYSAMEDASAASRLLGLSFIFVGH</sequence>
<reference evidence="3" key="1">
    <citation type="submission" date="2025-08" db="UniProtKB">
        <authorList>
            <consortium name="RefSeq"/>
        </authorList>
    </citation>
    <scope>IDENTIFICATION</scope>
</reference>
<dbReference type="RefSeq" id="XP_011090600.1">
    <property type="nucleotide sequence ID" value="XM_011092298.2"/>
</dbReference>
<dbReference type="GeneID" id="105171248"/>
<evidence type="ECO:0000256" key="1">
    <source>
        <dbReference type="SAM" id="MobiDB-lite"/>
    </source>
</evidence>
<feature type="region of interest" description="Disordered" evidence="1">
    <location>
        <begin position="88"/>
        <end position="131"/>
    </location>
</feature>
<feature type="compositionally biased region" description="Pro residues" evidence="1">
    <location>
        <begin position="113"/>
        <end position="125"/>
    </location>
</feature>
<dbReference type="Proteomes" id="UP000504604">
    <property type="component" value="Linkage group LG9"/>
</dbReference>
<organism evidence="2 3">
    <name type="scientific">Sesamum indicum</name>
    <name type="common">Oriental sesame</name>
    <name type="synonym">Sesamum orientale</name>
    <dbReference type="NCBI Taxonomy" id="4182"/>
    <lineage>
        <taxon>Eukaryota</taxon>
        <taxon>Viridiplantae</taxon>
        <taxon>Streptophyta</taxon>
        <taxon>Embryophyta</taxon>
        <taxon>Tracheophyta</taxon>
        <taxon>Spermatophyta</taxon>
        <taxon>Magnoliopsida</taxon>
        <taxon>eudicotyledons</taxon>
        <taxon>Gunneridae</taxon>
        <taxon>Pentapetalae</taxon>
        <taxon>asterids</taxon>
        <taxon>lamiids</taxon>
        <taxon>Lamiales</taxon>
        <taxon>Pedaliaceae</taxon>
        <taxon>Sesamum</taxon>
    </lineage>
</organism>
<feature type="compositionally biased region" description="Basic and acidic residues" evidence="1">
    <location>
        <begin position="97"/>
        <end position="107"/>
    </location>
</feature>
<dbReference type="InParanoid" id="A0A6I9U215"/>
<gene>
    <name evidence="3" type="primary">LOC105171248</name>
</gene>
<proteinExistence type="predicted"/>
<name>A0A6I9U215_SESIN</name>
<protein>
    <submittedName>
        <fullName evidence="3">Uncharacterized protein LOC105171248 isoform X1</fullName>
    </submittedName>
</protein>
<dbReference type="KEGG" id="sind:105171248"/>